<evidence type="ECO:0000259" key="1">
    <source>
        <dbReference type="Pfam" id="PF07393"/>
    </source>
</evidence>
<dbReference type="GO" id="GO:0006893">
    <property type="term" value="P:Golgi to plasma membrane transport"/>
    <property type="evidence" value="ECO:0007669"/>
    <property type="project" value="TreeGrafter"/>
</dbReference>
<dbReference type="AlphaFoldDB" id="A0A5J4WA09"/>
<sequence>MEITQVQNNVDIHSKFEQNSILVYTTDGSSPGEKGSSSIFYSISSETIVNQPVSAAHISVKAKDGGLSIRQKGQSLIPNHTIHKIGSGGNALIRFSFNHSCILKISHICSTSEQNCTLEFPVTNVQNEQIPELWAIQKNTTNSTIIGSLRNSMPAFDQDCILQIINRNKDQNAEYEVIIYQWGNGEAFFENDHLVQFNKDSDLNNNVHKIQIPSVHTPKQWQWVQTIEEYAEMQNQVQQTIDNIYQNFPHIPQHIYTQLLSRNSNYTLQLPRDSFGVFLVGVHSRTTSSPFISFAFERLLHFEDGKTPSILFEEQLLTNSMVRKDNKINQDPQNKKGYARLYPPPVSSFLFNSTQKLGITGQQSLDYQRSSHNYSGLTLLYTIGDDQSPIFISPPSLQLISGGKWGELVNQKLRNTIPQCIGYGRNCTSLCPCIYLFRGSQSTKSSSSTIDTFGVPFTVIKGAPLAPQPRTTKEIVDIQKKQDSQQTDACNAGIQFLRSQCVRLCDSIGGMNAYNVLCELALGIRNVIDEHVLTLTVSERGALRLLADISAYQRFFTDLLHNQKVSEAFTRLRDVVSVLSVPPGKLVSFIEAVQSDGVNEGENQDTINSHSSYLAHLKCRADYRTEKIAKLFPGKL</sequence>
<dbReference type="InterPro" id="IPR009976">
    <property type="entry name" value="Sec10-like"/>
</dbReference>
<organism evidence="2 3">
    <name type="scientific">Streblomastix strix</name>
    <dbReference type="NCBI Taxonomy" id="222440"/>
    <lineage>
        <taxon>Eukaryota</taxon>
        <taxon>Metamonada</taxon>
        <taxon>Preaxostyla</taxon>
        <taxon>Oxymonadida</taxon>
        <taxon>Streblomastigidae</taxon>
        <taxon>Streblomastix</taxon>
    </lineage>
</organism>
<dbReference type="GO" id="GO:0000145">
    <property type="term" value="C:exocyst"/>
    <property type="evidence" value="ECO:0007669"/>
    <property type="project" value="TreeGrafter"/>
</dbReference>
<dbReference type="PANTHER" id="PTHR12100">
    <property type="entry name" value="SEC10"/>
    <property type="match status" value="1"/>
</dbReference>
<proteinExistence type="predicted"/>
<dbReference type="GO" id="GO:0006887">
    <property type="term" value="P:exocytosis"/>
    <property type="evidence" value="ECO:0007669"/>
    <property type="project" value="TreeGrafter"/>
</dbReference>
<accession>A0A5J4WA09</accession>
<dbReference type="Gene3D" id="1.20.58.1970">
    <property type="match status" value="1"/>
</dbReference>
<feature type="domain" description="Exocyst complex component Sec10-like alpha-helical bundle" evidence="1">
    <location>
        <begin position="483"/>
        <end position="630"/>
    </location>
</feature>
<dbReference type="Pfam" id="PF07393">
    <property type="entry name" value="Sec10_HB"/>
    <property type="match status" value="1"/>
</dbReference>
<protein>
    <recommendedName>
        <fullName evidence="1">Exocyst complex component Sec10-like alpha-helical bundle domain-containing protein</fullName>
    </recommendedName>
</protein>
<dbReference type="PANTHER" id="PTHR12100:SF0">
    <property type="entry name" value="EXOCYST COMPLEX COMPONENT 5"/>
    <property type="match status" value="1"/>
</dbReference>
<dbReference type="EMBL" id="SNRW01002811">
    <property type="protein sequence ID" value="KAA6391650.1"/>
    <property type="molecule type" value="Genomic_DNA"/>
</dbReference>
<reference evidence="2 3" key="1">
    <citation type="submission" date="2019-03" db="EMBL/GenBank/DDBJ databases">
        <title>Single cell metagenomics reveals metabolic interactions within the superorganism composed of flagellate Streblomastix strix and complex community of Bacteroidetes bacteria on its surface.</title>
        <authorList>
            <person name="Treitli S.C."/>
            <person name="Kolisko M."/>
            <person name="Husnik F."/>
            <person name="Keeling P."/>
            <person name="Hampl V."/>
        </authorList>
    </citation>
    <scope>NUCLEOTIDE SEQUENCE [LARGE SCALE GENOMIC DNA]</scope>
    <source>
        <strain evidence="2">ST1C</strain>
    </source>
</reference>
<evidence type="ECO:0000313" key="3">
    <source>
        <dbReference type="Proteomes" id="UP000324800"/>
    </source>
</evidence>
<comment type="caution">
    <text evidence="2">The sequence shown here is derived from an EMBL/GenBank/DDBJ whole genome shotgun (WGS) entry which is preliminary data.</text>
</comment>
<dbReference type="Proteomes" id="UP000324800">
    <property type="component" value="Unassembled WGS sequence"/>
</dbReference>
<dbReference type="OrthoDB" id="125856at2759"/>
<name>A0A5J4WA09_9EUKA</name>
<gene>
    <name evidence="2" type="ORF">EZS28_012822</name>
</gene>
<dbReference type="InterPro" id="IPR048627">
    <property type="entry name" value="Sec10_HB"/>
</dbReference>
<evidence type="ECO:0000313" key="2">
    <source>
        <dbReference type="EMBL" id="KAA6391650.1"/>
    </source>
</evidence>